<protein>
    <submittedName>
        <fullName evidence="1">Uncharacterized protein</fullName>
    </submittedName>
</protein>
<gene>
    <name evidence="1" type="ORF">Micbo1qcDRAFT_18913</name>
</gene>
<dbReference type="STRING" id="196109.A0A136ITE9"/>
<name>A0A136ITE9_9PEZI</name>
<dbReference type="Proteomes" id="UP000070501">
    <property type="component" value="Unassembled WGS sequence"/>
</dbReference>
<organism evidence="1 2">
    <name type="scientific">Microdochium bolleyi</name>
    <dbReference type="NCBI Taxonomy" id="196109"/>
    <lineage>
        <taxon>Eukaryota</taxon>
        <taxon>Fungi</taxon>
        <taxon>Dikarya</taxon>
        <taxon>Ascomycota</taxon>
        <taxon>Pezizomycotina</taxon>
        <taxon>Sordariomycetes</taxon>
        <taxon>Xylariomycetidae</taxon>
        <taxon>Xylariales</taxon>
        <taxon>Microdochiaceae</taxon>
        <taxon>Microdochium</taxon>
    </lineage>
</organism>
<keyword evidence="2" id="KW-1185">Reference proteome</keyword>
<dbReference type="AlphaFoldDB" id="A0A136ITE9"/>
<dbReference type="EMBL" id="KQ964259">
    <property type="protein sequence ID" value="KXJ88157.1"/>
    <property type="molecule type" value="Genomic_DNA"/>
</dbReference>
<evidence type="ECO:0000313" key="1">
    <source>
        <dbReference type="EMBL" id="KXJ88157.1"/>
    </source>
</evidence>
<sequence>MALSFKILEKNGVQINLEAMDAALPRHISAIADMICDQSDTIYTQFGLTPDAEREAYKYTPKWRGRLEDDEKLKIEKRAASARRTADHAEKYATMLENEAEWSDLYRERFFQPLYDSCKGQQRTESRRDYRRKLCSEFFELKAEGNWYLFEKNLGFRHKDRVGLSHPRPDYTFYFPIHNFPMRNTTGVGGSDRMHLRADREPLAAFGPMVEHFSHSVLQRLGSQGLFSNPTHKLSPTRSAGGNSYRALDMVCYPWLVVELKKKSRSCDQQKAARNCYCQAANASSAAVMMLQRAAKFARSRPAYAHVPPVIVVTGVGPVVKVFITYVASAHQRYDELDDSLSDEGGTLVTTGFMPPAAGDGPEPYFYEMANIWTGDMTNVWDVLRFEAILENAHLWATQILKPQISGFIGEWLDSVPPTPATSEASSEKQSW</sequence>
<dbReference type="OrthoDB" id="5081713at2759"/>
<accession>A0A136ITE9</accession>
<reference evidence="2" key="1">
    <citation type="submission" date="2016-02" db="EMBL/GenBank/DDBJ databases">
        <title>Draft genome sequence of Microdochium bolleyi, a fungal endophyte of beachgrass.</title>
        <authorList>
            <consortium name="DOE Joint Genome Institute"/>
            <person name="David A.S."/>
            <person name="May G."/>
            <person name="Haridas S."/>
            <person name="Lim J."/>
            <person name="Wang M."/>
            <person name="Labutti K."/>
            <person name="Lipzen A."/>
            <person name="Barry K."/>
            <person name="Grigoriev I.V."/>
        </authorList>
    </citation>
    <scope>NUCLEOTIDE SEQUENCE [LARGE SCALE GENOMIC DNA]</scope>
    <source>
        <strain evidence="2">J235TASD1</strain>
    </source>
</reference>
<evidence type="ECO:0000313" key="2">
    <source>
        <dbReference type="Proteomes" id="UP000070501"/>
    </source>
</evidence>
<dbReference type="InParanoid" id="A0A136ITE9"/>
<proteinExistence type="predicted"/>